<name>A0A2N9HQA2_FAGSY</name>
<proteinExistence type="predicted"/>
<protein>
    <submittedName>
        <fullName evidence="2">Uncharacterized protein</fullName>
    </submittedName>
</protein>
<sequence>MRFEPFWRWLFRSPKKTNRKWDWLGAIVASSPLFGHYKTPSMGPVDHVPFSWPDVARLRASSLGGGLPDQYGLPTQTAIPAGKSPTVNLHARFAGGGSDSSTPLSNLTNARDSVGSVPKYPQQHEDIGECVKVDLKLPEDSGIPLLPVNNLDDKDGSAIKVALRDKDKVGGVVTQNLGSGGLGATQGGAVLKDMFHRTKVMHEMGELHDTSVSSGVVEVGPHSTPLVSHQGLSEDKGTSPLKKSWKRLARCKGKGSSLTLEGPKRGVYSSAQLQAAPEKKKQKVSNRNHISNLSLSAEAVVQPRRDQ</sequence>
<dbReference type="EMBL" id="OIVN01003928">
    <property type="protein sequence ID" value="SPD14432.1"/>
    <property type="molecule type" value="Genomic_DNA"/>
</dbReference>
<dbReference type="AlphaFoldDB" id="A0A2N9HQA2"/>
<reference evidence="2" key="1">
    <citation type="submission" date="2018-02" db="EMBL/GenBank/DDBJ databases">
        <authorList>
            <person name="Cohen D.B."/>
            <person name="Kent A.D."/>
        </authorList>
    </citation>
    <scope>NUCLEOTIDE SEQUENCE</scope>
</reference>
<accession>A0A2N9HQA2</accession>
<gene>
    <name evidence="2" type="ORF">FSB_LOCUS42314</name>
</gene>
<organism evidence="2">
    <name type="scientific">Fagus sylvatica</name>
    <name type="common">Beechnut</name>
    <dbReference type="NCBI Taxonomy" id="28930"/>
    <lineage>
        <taxon>Eukaryota</taxon>
        <taxon>Viridiplantae</taxon>
        <taxon>Streptophyta</taxon>
        <taxon>Embryophyta</taxon>
        <taxon>Tracheophyta</taxon>
        <taxon>Spermatophyta</taxon>
        <taxon>Magnoliopsida</taxon>
        <taxon>eudicotyledons</taxon>
        <taxon>Gunneridae</taxon>
        <taxon>Pentapetalae</taxon>
        <taxon>rosids</taxon>
        <taxon>fabids</taxon>
        <taxon>Fagales</taxon>
        <taxon>Fagaceae</taxon>
        <taxon>Fagus</taxon>
    </lineage>
</organism>
<evidence type="ECO:0000313" key="2">
    <source>
        <dbReference type="EMBL" id="SPD14432.1"/>
    </source>
</evidence>
<feature type="compositionally biased region" description="Basic residues" evidence="1">
    <location>
        <begin position="243"/>
        <end position="253"/>
    </location>
</feature>
<feature type="region of interest" description="Disordered" evidence="1">
    <location>
        <begin position="221"/>
        <end position="307"/>
    </location>
</feature>
<evidence type="ECO:0000256" key="1">
    <source>
        <dbReference type="SAM" id="MobiDB-lite"/>
    </source>
</evidence>